<dbReference type="GO" id="GO:0016791">
    <property type="term" value="F:phosphatase activity"/>
    <property type="evidence" value="ECO:0007669"/>
    <property type="project" value="TreeGrafter"/>
</dbReference>
<feature type="domain" description="PPM-type phosphatase" evidence="3">
    <location>
        <begin position="224"/>
        <end position="461"/>
    </location>
</feature>
<dbReference type="OrthoDB" id="9763484at2"/>
<keyword evidence="5" id="KW-1185">Reference proteome</keyword>
<evidence type="ECO:0000313" key="5">
    <source>
        <dbReference type="Proteomes" id="UP000321721"/>
    </source>
</evidence>
<dbReference type="AlphaFoldDB" id="A0A5C6RTT0"/>
<dbReference type="InterPro" id="IPR052016">
    <property type="entry name" value="Bact_Sigma-Reg"/>
</dbReference>
<evidence type="ECO:0000259" key="3">
    <source>
        <dbReference type="SMART" id="SM00331"/>
    </source>
</evidence>
<feature type="transmembrane region" description="Helical" evidence="2">
    <location>
        <begin position="130"/>
        <end position="147"/>
    </location>
</feature>
<protein>
    <submittedName>
        <fullName evidence="4">SpoIIE family protein phosphatase</fullName>
    </submittedName>
</protein>
<evidence type="ECO:0000256" key="1">
    <source>
        <dbReference type="ARBA" id="ARBA00022801"/>
    </source>
</evidence>
<gene>
    <name evidence="4" type="ORF">FRY74_06495</name>
</gene>
<dbReference type="SMART" id="SM00331">
    <property type="entry name" value="PP2C_SIG"/>
    <property type="match status" value="1"/>
</dbReference>
<dbReference type="PANTHER" id="PTHR43156:SF9">
    <property type="entry name" value="HAMP DOMAIN-CONTAINING PROTEIN"/>
    <property type="match status" value="1"/>
</dbReference>
<reference evidence="4 5" key="1">
    <citation type="submission" date="2019-08" db="EMBL/GenBank/DDBJ databases">
        <title>Genome of Vicingus serpentipes NCIMB 15042.</title>
        <authorList>
            <person name="Bowman J.P."/>
        </authorList>
    </citation>
    <scope>NUCLEOTIDE SEQUENCE [LARGE SCALE GENOMIC DNA]</scope>
    <source>
        <strain evidence="4 5">NCIMB 15042</strain>
    </source>
</reference>
<dbReference type="Gene3D" id="3.60.40.10">
    <property type="entry name" value="PPM-type phosphatase domain"/>
    <property type="match status" value="1"/>
</dbReference>
<feature type="transmembrane region" description="Helical" evidence="2">
    <location>
        <begin position="78"/>
        <end position="95"/>
    </location>
</feature>
<feature type="transmembrane region" description="Helical" evidence="2">
    <location>
        <begin position="51"/>
        <end position="69"/>
    </location>
</feature>
<dbReference type="InterPro" id="IPR001932">
    <property type="entry name" value="PPM-type_phosphatase-like_dom"/>
</dbReference>
<accession>A0A5C6RTT0</accession>
<dbReference type="Pfam" id="PF07228">
    <property type="entry name" value="SpoIIE"/>
    <property type="match status" value="1"/>
</dbReference>
<dbReference type="SUPFAM" id="SSF81606">
    <property type="entry name" value="PP2C-like"/>
    <property type="match status" value="1"/>
</dbReference>
<keyword evidence="2" id="KW-0812">Transmembrane</keyword>
<dbReference type="PANTHER" id="PTHR43156">
    <property type="entry name" value="STAGE II SPORULATION PROTEIN E-RELATED"/>
    <property type="match status" value="1"/>
</dbReference>
<feature type="transmembrane region" description="Helical" evidence="2">
    <location>
        <begin position="21"/>
        <end position="39"/>
    </location>
</feature>
<dbReference type="EMBL" id="VOOS01000003">
    <property type="protein sequence ID" value="TXB65080.1"/>
    <property type="molecule type" value="Genomic_DNA"/>
</dbReference>
<comment type="caution">
    <text evidence="4">The sequence shown here is derived from an EMBL/GenBank/DDBJ whole genome shotgun (WGS) entry which is preliminary data.</text>
</comment>
<feature type="transmembrane region" description="Helical" evidence="2">
    <location>
        <begin position="153"/>
        <end position="173"/>
    </location>
</feature>
<sequence>MNTNNQNTGWQKEMDKTILRYHVIALWVAVVFDMLFYVTDYFNIPAYRKEFFIFRLCVSLICLATVLLYKKLKIARQIMGVIPVLLISVQNAYMWSVMDAEHLQKHTLAYMALFIGSGMFMFYHWYYSAFIVVINIVANIVFFYVNSNLTLDVILVNGGVLTLSTAIFSVLLIRMRYGLTKREIIARFELKKSKHQIEEKNKEITDSINYAKRIQMALIPPESVVKELMPNSFLIYKPKDIVSGDFYWATELTTTSSITDNEKLIVFCVADCTGHGVPGAFMSLIGVKILNQSVKQKNVNSPAQALDYLNNQVFQTVNKHSDKDNIVRDGMDAVFCAINFKTLKLSYAGANNPIYIIRNGELIQIKADKQPIGSYEKQTPFTNHEFQLQKDDMVYGFTDGYVDQFGGDDGKKMKSKRFKEQLILCAKDDVDVQKEKLNRYFEEWKGVYEQLDDVCLIGIKI</sequence>
<proteinExistence type="predicted"/>
<organism evidence="4 5">
    <name type="scientific">Vicingus serpentipes</name>
    <dbReference type="NCBI Taxonomy" id="1926625"/>
    <lineage>
        <taxon>Bacteria</taxon>
        <taxon>Pseudomonadati</taxon>
        <taxon>Bacteroidota</taxon>
        <taxon>Flavobacteriia</taxon>
        <taxon>Flavobacteriales</taxon>
        <taxon>Vicingaceae</taxon>
        <taxon>Vicingus</taxon>
    </lineage>
</organism>
<evidence type="ECO:0000313" key="4">
    <source>
        <dbReference type="EMBL" id="TXB65080.1"/>
    </source>
</evidence>
<dbReference type="InterPro" id="IPR036457">
    <property type="entry name" value="PPM-type-like_dom_sf"/>
</dbReference>
<keyword evidence="2" id="KW-0472">Membrane</keyword>
<evidence type="ECO:0000256" key="2">
    <source>
        <dbReference type="SAM" id="Phobius"/>
    </source>
</evidence>
<keyword evidence="1" id="KW-0378">Hydrolase</keyword>
<dbReference type="RefSeq" id="WP_147099813.1">
    <property type="nucleotide sequence ID" value="NZ_VOOS01000003.1"/>
</dbReference>
<dbReference type="Proteomes" id="UP000321721">
    <property type="component" value="Unassembled WGS sequence"/>
</dbReference>
<name>A0A5C6RTT0_9FLAO</name>
<keyword evidence="2" id="KW-1133">Transmembrane helix</keyword>